<dbReference type="PROSITE" id="PS00488">
    <property type="entry name" value="PAL_HISTIDASE"/>
    <property type="match status" value="1"/>
</dbReference>
<dbReference type="SUPFAM" id="SSF48557">
    <property type="entry name" value="L-aspartase-like"/>
    <property type="match status" value="1"/>
</dbReference>
<comment type="caution">
    <text evidence="10">The sequence shown here is derived from an EMBL/GenBank/DDBJ whole genome shotgun (WGS) entry which is preliminary data.</text>
</comment>
<dbReference type="Proteomes" id="UP000276133">
    <property type="component" value="Unassembled WGS sequence"/>
</dbReference>
<dbReference type="InterPro" id="IPR005921">
    <property type="entry name" value="HutH"/>
</dbReference>
<evidence type="ECO:0000256" key="9">
    <source>
        <dbReference type="RuleBase" id="RU004479"/>
    </source>
</evidence>
<organism evidence="10 11">
    <name type="scientific">Brachionus plicatilis</name>
    <name type="common">Marine rotifer</name>
    <name type="synonym">Brachionus muelleri</name>
    <dbReference type="NCBI Taxonomy" id="10195"/>
    <lineage>
        <taxon>Eukaryota</taxon>
        <taxon>Metazoa</taxon>
        <taxon>Spiralia</taxon>
        <taxon>Gnathifera</taxon>
        <taxon>Rotifera</taxon>
        <taxon>Eurotatoria</taxon>
        <taxon>Monogononta</taxon>
        <taxon>Pseudotrocha</taxon>
        <taxon>Ploima</taxon>
        <taxon>Brachionidae</taxon>
        <taxon>Brachionus</taxon>
    </lineage>
</organism>
<dbReference type="GO" id="GO:0019556">
    <property type="term" value="P:L-histidine catabolic process to glutamate and formamide"/>
    <property type="evidence" value="ECO:0007669"/>
    <property type="project" value="UniProtKB-UniPathway"/>
</dbReference>
<keyword evidence="6 8" id="KW-0456">Lyase</keyword>
<evidence type="ECO:0000256" key="1">
    <source>
        <dbReference type="ARBA" id="ARBA00005113"/>
    </source>
</evidence>
<dbReference type="NCBIfam" id="TIGR01225">
    <property type="entry name" value="hutH"/>
    <property type="match status" value="1"/>
</dbReference>
<dbReference type="NCBIfam" id="NF006871">
    <property type="entry name" value="PRK09367.1"/>
    <property type="match status" value="1"/>
</dbReference>
<evidence type="ECO:0000256" key="5">
    <source>
        <dbReference type="ARBA" id="ARBA00022808"/>
    </source>
</evidence>
<evidence type="ECO:0000256" key="2">
    <source>
        <dbReference type="ARBA" id="ARBA00007238"/>
    </source>
</evidence>
<evidence type="ECO:0000313" key="11">
    <source>
        <dbReference type="Proteomes" id="UP000276133"/>
    </source>
</evidence>
<dbReference type="CDD" id="cd00332">
    <property type="entry name" value="PAL-HAL"/>
    <property type="match status" value="1"/>
</dbReference>
<dbReference type="UniPathway" id="UPA00379">
    <property type="reaction ID" value="UER00549"/>
</dbReference>
<sequence>MACILLQNAEQLQVNLIRSHSSGIGDYLSTKHVRMLMALRINILAKGFSGISAESLETVVNAFNKSCLPLVPEQGTVGASGDLAPLSHIMLGLLGEGKMWSPSTGLDDAKVVLERHGLKPLTLKPKEGLALINGTQMITALGAEAVERAKYLALQADLIAALTVEVLKGNVAQFDPDIHAARPHPGQIEVASRMRSLLNSDVFESKCYASCKNDRKVQDPYTLRCIPQVHGIVVDTINFTKNVITTEMNSATDNPMVLKDRHVLISGGNFHGEYPAKVLDYLAIGVHELANISERRIERLVNCAYSEGLPSFLVQEGGINSGFMIAHCTAAALTSENKVLCHPSSSDTISTSGGTEDHVSMGGWSARKALKVINNVENILAIELLAGCQALEFFHANGYTTTEPLEAIYKVVRKYIKPWQKDRYMSPDIEIAASLIQSNKIWNTARPFIMKYYQAKNMLPSLSSFPSPGFKILNTEEYGNQV</sequence>
<evidence type="ECO:0000256" key="7">
    <source>
        <dbReference type="ARBA" id="ARBA00049269"/>
    </source>
</evidence>
<dbReference type="InterPro" id="IPR022313">
    <property type="entry name" value="Phe/His_NH3-lyase_AS"/>
</dbReference>
<protein>
    <recommendedName>
        <fullName evidence="4 9">Histidine ammonia-lyase</fullName>
        <ecNumber evidence="3 9">4.3.1.3</ecNumber>
    </recommendedName>
</protein>
<dbReference type="GO" id="GO:0019557">
    <property type="term" value="P:L-histidine catabolic process to glutamate and formate"/>
    <property type="evidence" value="ECO:0007669"/>
    <property type="project" value="UniProtKB-UniPathway"/>
</dbReference>
<dbReference type="Gene3D" id="1.20.200.10">
    <property type="entry name" value="Fumarase/aspartase (Central domain)"/>
    <property type="match status" value="1"/>
</dbReference>
<proteinExistence type="inferred from homology"/>
<evidence type="ECO:0000256" key="6">
    <source>
        <dbReference type="ARBA" id="ARBA00023239"/>
    </source>
</evidence>
<gene>
    <name evidence="10" type="ORF">BpHYR1_001404</name>
</gene>
<evidence type="ECO:0000313" key="10">
    <source>
        <dbReference type="EMBL" id="RNA27798.1"/>
    </source>
</evidence>
<dbReference type="PANTHER" id="PTHR10362">
    <property type="entry name" value="HISTIDINE AMMONIA-LYASE"/>
    <property type="match status" value="1"/>
</dbReference>
<evidence type="ECO:0000256" key="4">
    <source>
        <dbReference type="ARBA" id="ARBA00017271"/>
    </source>
</evidence>
<dbReference type="InterPro" id="IPR024083">
    <property type="entry name" value="Fumarase/histidase_N"/>
</dbReference>
<keyword evidence="5 9" id="KW-0369">Histidine metabolism</keyword>
<comment type="pathway">
    <text evidence="1 9">Amino-acid degradation; L-histidine degradation into L-glutamate; N-formimidoyl-L-glutamate from L-histidine: step 1/3.</text>
</comment>
<dbReference type="Gene3D" id="1.10.275.10">
    <property type="entry name" value="Fumarase/aspartase (N-terminal domain)"/>
    <property type="match status" value="1"/>
</dbReference>
<dbReference type="GO" id="GO:0005737">
    <property type="term" value="C:cytoplasm"/>
    <property type="evidence" value="ECO:0007669"/>
    <property type="project" value="InterPro"/>
</dbReference>
<dbReference type="AlphaFoldDB" id="A0A3M7RWP1"/>
<comment type="catalytic activity">
    <reaction evidence="7 9">
        <text>L-histidine = trans-urocanate + NH4(+)</text>
        <dbReference type="Rhea" id="RHEA:21232"/>
        <dbReference type="ChEBI" id="CHEBI:17771"/>
        <dbReference type="ChEBI" id="CHEBI:28938"/>
        <dbReference type="ChEBI" id="CHEBI:57595"/>
        <dbReference type="EC" id="4.3.1.3"/>
    </reaction>
</comment>
<dbReference type="InterPro" id="IPR001106">
    <property type="entry name" value="Aromatic_Lyase"/>
</dbReference>
<dbReference type="InterPro" id="IPR008948">
    <property type="entry name" value="L-Aspartase-like"/>
</dbReference>
<name>A0A3M7RWP1_BRAPC</name>
<accession>A0A3M7RWP1</accession>
<reference evidence="10 11" key="1">
    <citation type="journal article" date="2018" name="Sci. Rep.">
        <title>Genomic signatures of local adaptation to the degree of environmental predictability in rotifers.</title>
        <authorList>
            <person name="Franch-Gras L."/>
            <person name="Hahn C."/>
            <person name="Garcia-Roger E.M."/>
            <person name="Carmona M.J."/>
            <person name="Serra M."/>
            <person name="Gomez A."/>
        </authorList>
    </citation>
    <scope>NUCLEOTIDE SEQUENCE [LARGE SCALE GENOMIC DNA]</scope>
    <source>
        <strain evidence="10">HYR1</strain>
    </source>
</reference>
<dbReference type="STRING" id="10195.A0A3M7RWP1"/>
<dbReference type="EC" id="4.3.1.3" evidence="3 9"/>
<evidence type="ECO:0000256" key="8">
    <source>
        <dbReference type="RuleBase" id="RU003954"/>
    </source>
</evidence>
<keyword evidence="11" id="KW-1185">Reference proteome</keyword>
<dbReference type="EMBL" id="REGN01002490">
    <property type="protein sequence ID" value="RNA27798.1"/>
    <property type="molecule type" value="Genomic_DNA"/>
</dbReference>
<comment type="similarity">
    <text evidence="2 8">Belongs to the PAL/histidase family.</text>
</comment>
<dbReference type="FunFam" id="1.20.200.10:FF:000003">
    <property type="entry name" value="Histidine ammonia-lyase"/>
    <property type="match status" value="1"/>
</dbReference>
<dbReference type="GO" id="GO:0004397">
    <property type="term" value="F:histidine ammonia-lyase activity"/>
    <property type="evidence" value="ECO:0007669"/>
    <property type="project" value="UniProtKB-EC"/>
</dbReference>
<dbReference type="OrthoDB" id="10051290at2759"/>
<evidence type="ECO:0000256" key="3">
    <source>
        <dbReference type="ARBA" id="ARBA00012994"/>
    </source>
</evidence>
<dbReference type="Pfam" id="PF00221">
    <property type="entry name" value="Lyase_aromatic"/>
    <property type="match status" value="1"/>
</dbReference>